<evidence type="ECO:0000256" key="3">
    <source>
        <dbReference type="ARBA" id="ARBA00006171"/>
    </source>
</evidence>
<dbReference type="SUPFAM" id="SSF56784">
    <property type="entry name" value="HAD-like"/>
    <property type="match status" value="1"/>
</dbReference>
<dbReference type="EC" id="3.1.3.18" evidence="4"/>
<name>A0A9E2L2K0_9SPIR</name>
<reference evidence="5" key="1">
    <citation type="journal article" date="2021" name="PeerJ">
        <title>Extensive microbial diversity within the chicken gut microbiome revealed by metagenomics and culture.</title>
        <authorList>
            <person name="Gilroy R."/>
            <person name="Ravi A."/>
            <person name="Getino M."/>
            <person name="Pursley I."/>
            <person name="Horton D.L."/>
            <person name="Alikhan N.F."/>
            <person name="Baker D."/>
            <person name="Gharbi K."/>
            <person name="Hall N."/>
            <person name="Watson M."/>
            <person name="Adriaenssens E.M."/>
            <person name="Foster-Nyarko E."/>
            <person name="Jarju S."/>
            <person name="Secka A."/>
            <person name="Antonio M."/>
            <person name="Oren A."/>
            <person name="Chaudhuri R.R."/>
            <person name="La Ragione R."/>
            <person name="Hildebrand F."/>
            <person name="Pallen M.J."/>
        </authorList>
    </citation>
    <scope>NUCLEOTIDE SEQUENCE</scope>
    <source>
        <strain evidence="5">Gambia15-2214</strain>
    </source>
</reference>
<dbReference type="Gene3D" id="3.40.50.1000">
    <property type="entry name" value="HAD superfamily/HAD-like"/>
    <property type="match status" value="1"/>
</dbReference>
<gene>
    <name evidence="5" type="ORF">IAA16_08315</name>
</gene>
<evidence type="ECO:0000256" key="2">
    <source>
        <dbReference type="ARBA" id="ARBA00004818"/>
    </source>
</evidence>
<protein>
    <recommendedName>
        <fullName evidence="4">phosphoglycolate phosphatase</fullName>
        <ecNumber evidence="4">3.1.3.18</ecNumber>
    </recommendedName>
</protein>
<dbReference type="InterPro" id="IPR036412">
    <property type="entry name" value="HAD-like_sf"/>
</dbReference>
<proteinExistence type="inferred from homology"/>
<dbReference type="GO" id="GO:0008967">
    <property type="term" value="F:phosphoglycolate phosphatase activity"/>
    <property type="evidence" value="ECO:0007669"/>
    <property type="project" value="UniProtKB-EC"/>
</dbReference>
<sequence>MAFDGIILDVDGTLWNTTEIVAQAWNKAISRICPAIPLVTPEQLQSQFGKIMEVIADNLFVPATPEEKKLLLAECCKEEQEALEKLDKDISYPHVRETVKTLSKTHKVFIVSNCQKGYIELTMEKNHLKEYITDWECYGNTGMGKDKNIALVIERNNLKSPLYVGDTQGDYEACLTAQVPFVWAAYGFGTPTGYYAKIEDFARLLSLV</sequence>
<dbReference type="SFLD" id="SFLDG01129">
    <property type="entry name" value="C1.5:_HAD__Beta-PGM__Phosphata"/>
    <property type="match status" value="1"/>
</dbReference>
<dbReference type="PANTHER" id="PTHR43434">
    <property type="entry name" value="PHOSPHOGLYCOLATE PHOSPHATASE"/>
    <property type="match status" value="1"/>
</dbReference>
<evidence type="ECO:0000313" key="6">
    <source>
        <dbReference type="Proteomes" id="UP000823914"/>
    </source>
</evidence>
<dbReference type="Pfam" id="PF13419">
    <property type="entry name" value="HAD_2"/>
    <property type="match status" value="1"/>
</dbReference>
<reference evidence="5" key="2">
    <citation type="submission" date="2021-04" db="EMBL/GenBank/DDBJ databases">
        <authorList>
            <person name="Gilroy R."/>
        </authorList>
    </citation>
    <scope>NUCLEOTIDE SEQUENCE</scope>
    <source>
        <strain evidence="5">Gambia15-2214</strain>
    </source>
</reference>
<dbReference type="PANTHER" id="PTHR43434:SF1">
    <property type="entry name" value="PHOSPHOGLYCOLATE PHOSPHATASE"/>
    <property type="match status" value="1"/>
</dbReference>
<dbReference type="AlphaFoldDB" id="A0A9E2L2K0"/>
<dbReference type="CDD" id="cd01427">
    <property type="entry name" value="HAD_like"/>
    <property type="match status" value="1"/>
</dbReference>
<dbReference type="EMBL" id="JAHLFV010000191">
    <property type="protein sequence ID" value="MBU3850554.1"/>
    <property type="molecule type" value="Genomic_DNA"/>
</dbReference>
<dbReference type="Proteomes" id="UP000823914">
    <property type="component" value="Unassembled WGS sequence"/>
</dbReference>
<evidence type="ECO:0000313" key="5">
    <source>
        <dbReference type="EMBL" id="MBU3850554.1"/>
    </source>
</evidence>
<evidence type="ECO:0000256" key="4">
    <source>
        <dbReference type="ARBA" id="ARBA00013078"/>
    </source>
</evidence>
<accession>A0A9E2L2K0</accession>
<organism evidence="5 6">
    <name type="scientific">Candidatus Treponema excrementipullorum</name>
    <dbReference type="NCBI Taxonomy" id="2838768"/>
    <lineage>
        <taxon>Bacteria</taxon>
        <taxon>Pseudomonadati</taxon>
        <taxon>Spirochaetota</taxon>
        <taxon>Spirochaetia</taxon>
        <taxon>Spirochaetales</taxon>
        <taxon>Treponemataceae</taxon>
        <taxon>Treponema</taxon>
    </lineage>
</organism>
<comment type="catalytic activity">
    <reaction evidence="1">
        <text>2-phosphoglycolate + H2O = glycolate + phosphate</text>
        <dbReference type="Rhea" id="RHEA:14369"/>
        <dbReference type="ChEBI" id="CHEBI:15377"/>
        <dbReference type="ChEBI" id="CHEBI:29805"/>
        <dbReference type="ChEBI" id="CHEBI:43474"/>
        <dbReference type="ChEBI" id="CHEBI:58033"/>
        <dbReference type="EC" id="3.1.3.18"/>
    </reaction>
</comment>
<dbReference type="Gene3D" id="1.10.150.240">
    <property type="entry name" value="Putative phosphatase, domain 2"/>
    <property type="match status" value="1"/>
</dbReference>
<dbReference type="InterPro" id="IPR041492">
    <property type="entry name" value="HAD_2"/>
</dbReference>
<comment type="pathway">
    <text evidence="2">Organic acid metabolism; glycolate biosynthesis; glycolate from 2-phosphoglycolate: step 1/1.</text>
</comment>
<dbReference type="InterPro" id="IPR023214">
    <property type="entry name" value="HAD_sf"/>
</dbReference>
<dbReference type="SFLD" id="SFLDS00003">
    <property type="entry name" value="Haloacid_Dehalogenase"/>
    <property type="match status" value="1"/>
</dbReference>
<evidence type="ECO:0000256" key="1">
    <source>
        <dbReference type="ARBA" id="ARBA00000830"/>
    </source>
</evidence>
<dbReference type="NCBIfam" id="TIGR01549">
    <property type="entry name" value="HAD-SF-IA-v1"/>
    <property type="match status" value="1"/>
</dbReference>
<dbReference type="InterPro" id="IPR006439">
    <property type="entry name" value="HAD-SF_hydro_IA"/>
</dbReference>
<comment type="similarity">
    <text evidence="3">Belongs to the HAD-like hydrolase superfamily. CbbY/CbbZ/Gph/YieH family.</text>
</comment>
<dbReference type="InterPro" id="IPR050155">
    <property type="entry name" value="HAD-like_hydrolase_sf"/>
</dbReference>
<comment type="caution">
    <text evidence="5">The sequence shown here is derived from an EMBL/GenBank/DDBJ whole genome shotgun (WGS) entry which is preliminary data.</text>
</comment>
<dbReference type="InterPro" id="IPR023198">
    <property type="entry name" value="PGP-like_dom2"/>
</dbReference>
<keyword evidence="5" id="KW-0378">Hydrolase</keyword>
<dbReference type="GO" id="GO:0006281">
    <property type="term" value="P:DNA repair"/>
    <property type="evidence" value="ECO:0007669"/>
    <property type="project" value="TreeGrafter"/>
</dbReference>